<dbReference type="PANTHER" id="PTHR23506">
    <property type="entry name" value="GH10249P"/>
    <property type="match status" value="1"/>
</dbReference>
<reference evidence="10" key="1">
    <citation type="submission" date="2009-11" db="EMBL/GenBank/DDBJ databases">
        <title>The complete chromosome 1 of Sphaerobacter thermophilus DSM 20745.</title>
        <authorList>
            <person name="Lucas S."/>
            <person name="Copeland A."/>
            <person name="Lapidus A."/>
            <person name="Glavina del Rio T."/>
            <person name="Dalin E."/>
            <person name="Tice H."/>
            <person name="Bruce D."/>
            <person name="Goodwin L."/>
            <person name="Pitluck S."/>
            <person name="Kyrpides N."/>
            <person name="Mavromatis K."/>
            <person name="Ivanova N."/>
            <person name="Mikhailova N."/>
            <person name="LaButti K.M."/>
            <person name="Clum A."/>
            <person name="Sun H.I."/>
            <person name="Brettin T."/>
            <person name="Detter J.C."/>
            <person name="Han C."/>
            <person name="Larimer F."/>
            <person name="Land M."/>
            <person name="Hauser L."/>
            <person name="Markowitz V."/>
            <person name="Cheng J.F."/>
            <person name="Hugenholtz P."/>
            <person name="Woyke T."/>
            <person name="Wu D."/>
            <person name="Steenblock K."/>
            <person name="Schneider S."/>
            <person name="Pukall R."/>
            <person name="Goeker M."/>
            <person name="Klenk H.P."/>
            <person name="Eisen J.A."/>
        </authorList>
    </citation>
    <scope>NUCLEOTIDE SEQUENCE [LARGE SCALE GENOMIC DNA]</scope>
    <source>
        <strain evidence="10">ATCC 49802 / DSM 20745 / S 6022</strain>
    </source>
</reference>
<dbReference type="Pfam" id="PF07690">
    <property type="entry name" value="MFS_1"/>
    <property type="match status" value="1"/>
</dbReference>
<dbReference type="InParanoid" id="D1C498"/>
<evidence type="ECO:0000256" key="1">
    <source>
        <dbReference type="ARBA" id="ARBA00004141"/>
    </source>
</evidence>
<feature type="domain" description="Major facilitator superfamily (MFS) profile" evidence="8">
    <location>
        <begin position="13"/>
        <end position="411"/>
    </location>
</feature>
<feature type="transmembrane region" description="Helical" evidence="7">
    <location>
        <begin position="294"/>
        <end position="315"/>
    </location>
</feature>
<dbReference type="KEGG" id="sti:Sthe_1631"/>
<dbReference type="SUPFAM" id="SSF103473">
    <property type="entry name" value="MFS general substrate transporter"/>
    <property type="match status" value="1"/>
</dbReference>
<dbReference type="InterPro" id="IPR020846">
    <property type="entry name" value="MFS_dom"/>
</dbReference>
<evidence type="ECO:0000256" key="4">
    <source>
        <dbReference type="ARBA" id="ARBA00022989"/>
    </source>
</evidence>
<dbReference type="PANTHER" id="PTHR23506:SF23">
    <property type="entry name" value="GH10249P"/>
    <property type="match status" value="1"/>
</dbReference>
<evidence type="ECO:0000256" key="3">
    <source>
        <dbReference type="ARBA" id="ARBA00022692"/>
    </source>
</evidence>
<dbReference type="Proteomes" id="UP000002027">
    <property type="component" value="Chromosome 1"/>
</dbReference>
<name>D1C498_SPHTD</name>
<feature type="transmembrane region" description="Helical" evidence="7">
    <location>
        <begin position="356"/>
        <end position="379"/>
    </location>
</feature>
<accession>D1C498</accession>
<reference evidence="9 10" key="2">
    <citation type="journal article" date="2010" name="Stand. Genomic Sci.">
        <title>Complete genome sequence of Desulfohalobium retbaense type strain (HR(100)).</title>
        <authorList>
            <person name="Spring S."/>
            <person name="Nolan M."/>
            <person name="Lapidus A."/>
            <person name="Glavina Del Rio T."/>
            <person name="Copeland A."/>
            <person name="Tice H."/>
            <person name="Cheng J.F."/>
            <person name="Lucas S."/>
            <person name="Land M."/>
            <person name="Chen F."/>
            <person name="Bruce D."/>
            <person name="Goodwin L."/>
            <person name="Pitluck S."/>
            <person name="Ivanova N."/>
            <person name="Mavromatis K."/>
            <person name="Mikhailova N."/>
            <person name="Pati A."/>
            <person name="Chen A."/>
            <person name="Palaniappan K."/>
            <person name="Hauser L."/>
            <person name="Chang Y.J."/>
            <person name="Jeffries C.D."/>
            <person name="Munk C."/>
            <person name="Kiss H."/>
            <person name="Chain P."/>
            <person name="Han C."/>
            <person name="Brettin T."/>
            <person name="Detter J.C."/>
            <person name="Schuler E."/>
            <person name="Goker M."/>
            <person name="Rohde M."/>
            <person name="Bristow J."/>
            <person name="Eisen J.A."/>
            <person name="Markowitz V."/>
            <person name="Hugenholtz P."/>
            <person name="Kyrpides N.C."/>
            <person name="Klenk H.P."/>
        </authorList>
    </citation>
    <scope>NUCLEOTIDE SEQUENCE [LARGE SCALE GENOMIC DNA]</scope>
    <source>
        <strain evidence="10">ATCC 49802 / DSM 20745 / S 6022</strain>
    </source>
</reference>
<keyword evidence="10" id="KW-1185">Reference proteome</keyword>
<dbReference type="RefSeq" id="WP_012872112.1">
    <property type="nucleotide sequence ID" value="NC_013523.1"/>
</dbReference>
<evidence type="ECO:0000256" key="5">
    <source>
        <dbReference type="ARBA" id="ARBA00023136"/>
    </source>
</evidence>
<feature type="region of interest" description="Disordered" evidence="6">
    <location>
        <begin position="188"/>
        <end position="209"/>
    </location>
</feature>
<keyword evidence="4 7" id="KW-1133">Transmembrane helix</keyword>
<dbReference type="InterPro" id="IPR011701">
    <property type="entry name" value="MFS"/>
</dbReference>
<protein>
    <submittedName>
        <fullName evidence="9">Major facilitator superfamily MFS_1</fullName>
    </submittedName>
</protein>
<dbReference type="PROSITE" id="PS50850">
    <property type="entry name" value="MFS"/>
    <property type="match status" value="1"/>
</dbReference>
<dbReference type="eggNOG" id="COG2814">
    <property type="taxonomic scope" value="Bacteria"/>
</dbReference>
<dbReference type="Gene3D" id="1.20.1250.20">
    <property type="entry name" value="MFS general substrate transporter like domains"/>
    <property type="match status" value="2"/>
</dbReference>
<feature type="transmembrane region" description="Helical" evidence="7">
    <location>
        <begin position="321"/>
        <end position="344"/>
    </location>
</feature>
<sequence length="421" mass="44134">MGARLRARLPPRWVVAVSLAVAASILGDSLLYAVLPVVWDDLGLAVASVGVLLSVNRWVRLVSNSIAGWVVTRTGVRGPFVASLFVAALTTAAYASGLGFIVLLIARAVWGVCWSFLRLGGYLAALEAARDGNRGYYLGFFNGVVRFGSFVAVLTGGLLTDLLGFETTVFIFTAISIVGAVAVLRERPPSPQRPSQVTVRIPSDQPATDRESMPRIARLRFRVVSVAVFLHGVAISGLVTATLGLWLLRSYGETTPVLGIALGVATVTGVLLSARFLGDFLWGPVVGHLSDRWGPVRVTLVAGAVEVATLAMLALPVSLAWTAVTAITLFLASTALQVSLDATVGGLAPEAQRARLLGWYSTWLDLGAATGPLLGYAIAGGAQLQWLYLAVAVSLAVVGVVYVAVFTREGKGDLAGASPAR</sequence>
<proteinExistence type="predicted"/>
<dbReference type="EMBL" id="CP001823">
    <property type="protein sequence ID" value="ACZ39065.1"/>
    <property type="molecule type" value="Genomic_DNA"/>
</dbReference>
<evidence type="ECO:0000313" key="10">
    <source>
        <dbReference type="Proteomes" id="UP000002027"/>
    </source>
</evidence>
<dbReference type="HOGENOM" id="CLU_047551_0_0_0"/>
<dbReference type="InterPro" id="IPR036259">
    <property type="entry name" value="MFS_trans_sf"/>
</dbReference>
<keyword evidence="2" id="KW-0813">Transport</keyword>
<feature type="transmembrane region" description="Helical" evidence="7">
    <location>
        <begin position="137"/>
        <end position="159"/>
    </location>
</feature>
<evidence type="ECO:0000256" key="7">
    <source>
        <dbReference type="SAM" id="Phobius"/>
    </source>
</evidence>
<dbReference type="AlphaFoldDB" id="D1C498"/>
<feature type="transmembrane region" description="Helical" evidence="7">
    <location>
        <begin position="12"/>
        <end position="35"/>
    </location>
</feature>
<feature type="transmembrane region" description="Helical" evidence="7">
    <location>
        <begin position="223"/>
        <end position="248"/>
    </location>
</feature>
<dbReference type="GO" id="GO:0022857">
    <property type="term" value="F:transmembrane transporter activity"/>
    <property type="evidence" value="ECO:0007669"/>
    <property type="project" value="InterPro"/>
</dbReference>
<comment type="subcellular location">
    <subcellularLocation>
        <location evidence="1">Membrane</location>
        <topology evidence="1">Multi-pass membrane protein</topology>
    </subcellularLocation>
</comment>
<feature type="transmembrane region" description="Helical" evidence="7">
    <location>
        <begin position="165"/>
        <end position="184"/>
    </location>
</feature>
<keyword evidence="3 7" id="KW-0812">Transmembrane</keyword>
<evidence type="ECO:0000256" key="2">
    <source>
        <dbReference type="ARBA" id="ARBA00022448"/>
    </source>
</evidence>
<evidence type="ECO:0000313" key="9">
    <source>
        <dbReference type="EMBL" id="ACZ39065.1"/>
    </source>
</evidence>
<dbReference type="InterPro" id="IPR050930">
    <property type="entry name" value="MFS_Vesicular_Transporter"/>
</dbReference>
<evidence type="ECO:0000256" key="6">
    <source>
        <dbReference type="SAM" id="MobiDB-lite"/>
    </source>
</evidence>
<dbReference type="OrthoDB" id="5338069at2"/>
<feature type="transmembrane region" description="Helical" evidence="7">
    <location>
        <begin position="385"/>
        <end position="405"/>
    </location>
</feature>
<dbReference type="GO" id="GO:0016020">
    <property type="term" value="C:membrane"/>
    <property type="evidence" value="ECO:0007669"/>
    <property type="project" value="UniProtKB-SubCell"/>
</dbReference>
<feature type="transmembrane region" description="Helical" evidence="7">
    <location>
        <begin position="260"/>
        <end position="282"/>
    </location>
</feature>
<keyword evidence="5 7" id="KW-0472">Membrane</keyword>
<evidence type="ECO:0000259" key="8">
    <source>
        <dbReference type="PROSITE" id="PS50850"/>
    </source>
</evidence>
<organism evidence="9 10">
    <name type="scientific">Sphaerobacter thermophilus (strain ATCC 49802 / DSM 20745 / KCCM 41009 / NCIMB 13125 / S 6022)</name>
    <dbReference type="NCBI Taxonomy" id="479434"/>
    <lineage>
        <taxon>Bacteria</taxon>
        <taxon>Pseudomonadati</taxon>
        <taxon>Thermomicrobiota</taxon>
        <taxon>Thermomicrobia</taxon>
        <taxon>Sphaerobacterales</taxon>
        <taxon>Sphaerobacterineae</taxon>
        <taxon>Sphaerobacteraceae</taxon>
        <taxon>Sphaerobacter</taxon>
    </lineage>
</organism>
<feature type="transmembrane region" description="Helical" evidence="7">
    <location>
        <begin position="80"/>
        <end position="102"/>
    </location>
</feature>
<gene>
    <name evidence="9" type="ordered locus">Sthe_1631</name>
</gene>